<name>A0ABS5FFU3_9BRAD</name>
<dbReference type="InterPro" id="IPR019219">
    <property type="entry name" value="DUF2130"/>
</dbReference>
<sequence>MRDDIDKTRRFMIKAWAKREAQVNMMIESTAGMVGDLRGIMGQAMPEIGTIDEPPMLDGRAT</sequence>
<keyword evidence="2" id="KW-1185">Reference proteome</keyword>
<organism evidence="1 2">
    <name type="scientific">Bradyrhizobium jicamae</name>
    <dbReference type="NCBI Taxonomy" id="280332"/>
    <lineage>
        <taxon>Bacteria</taxon>
        <taxon>Pseudomonadati</taxon>
        <taxon>Pseudomonadota</taxon>
        <taxon>Alphaproteobacteria</taxon>
        <taxon>Hyphomicrobiales</taxon>
        <taxon>Nitrobacteraceae</taxon>
        <taxon>Bradyrhizobium</taxon>
    </lineage>
</organism>
<dbReference type="Pfam" id="PF09903">
    <property type="entry name" value="DUF2130"/>
    <property type="match status" value="1"/>
</dbReference>
<comment type="caution">
    <text evidence="1">The sequence shown here is derived from an EMBL/GenBank/DDBJ whole genome shotgun (WGS) entry which is preliminary data.</text>
</comment>
<dbReference type="RefSeq" id="WP_212492400.1">
    <property type="nucleotide sequence ID" value="NZ_JAFCJH010000007.1"/>
</dbReference>
<gene>
    <name evidence="1" type="ORF">JQ615_09680</name>
</gene>
<evidence type="ECO:0000313" key="1">
    <source>
        <dbReference type="EMBL" id="MBR0795656.1"/>
    </source>
</evidence>
<accession>A0ABS5FFU3</accession>
<dbReference type="Proteomes" id="UP001315278">
    <property type="component" value="Unassembled WGS sequence"/>
</dbReference>
<protein>
    <submittedName>
        <fullName evidence="1">Uncharacterized protein</fullName>
    </submittedName>
</protein>
<evidence type="ECO:0000313" key="2">
    <source>
        <dbReference type="Proteomes" id="UP001315278"/>
    </source>
</evidence>
<proteinExistence type="predicted"/>
<dbReference type="EMBL" id="JAFCJH010000007">
    <property type="protein sequence ID" value="MBR0795656.1"/>
    <property type="molecule type" value="Genomic_DNA"/>
</dbReference>
<reference evidence="2" key="1">
    <citation type="journal article" date="2021" name="ISME J.">
        <title>Evolutionary origin and ecological implication of a unique nif island in free-living Bradyrhizobium lineages.</title>
        <authorList>
            <person name="Tao J."/>
        </authorList>
    </citation>
    <scope>NUCLEOTIDE SEQUENCE [LARGE SCALE GENOMIC DNA]</scope>
    <source>
        <strain evidence="2">SZCCT0434</strain>
    </source>
</reference>